<dbReference type="EMBL" id="JAPUUL010003033">
    <property type="protein sequence ID" value="KAJ8124428.1"/>
    <property type="molecule type" value="Genomic_DNA"/>
</dbReference>
<reference evidence="1" key="1">
    <citation type="submission" date="2022-12" db="EMBL/GenBank/DDBJ databases">
        <title>Genome Sequence of Lasiodiplodia mahajangana.</title>
        <authorList>
            <person name="Buettner E."/>
        </authorList>
    </citation>
    <scope>NUCLEOTIDE SEQUENCE</scope>
    <source>
        <strain evidence="1">VT137</strain>
    </source>
</reference>
<dbReference type="Proteomes" id="UP001153332">
    <property type="component" value="Unassembled WGS sequence"/>
</dbReference>
<accession>A0ACC2JA89</accession>
<evidence type="ECO:0000313" key="2">
    <source>
        <dbReference type="Proteomes" id="UP001153332"/>
    </source>
</evidence>
<keyword evidence="2" id="KW-1185">Reference proteome</keyword>
<organism evidence="1 2">
    <name type="scientific">Lasiodiplodia mahajangana</name>
    <dbReference type="NCBI Taxonomy" id="1108764"/>
    <lineage>
        <taxon>Eukaryota</taxon>
        <taxon>Fungi</taxon>
        <taxon>Dikarya</taxon>
        <taxon>Ascomycota</taxon>
        <taxon>Pezizomycotina</taxon>
        <taxon>Dothideomycetes</taxon>
        <taxon>Dothideomycetes incertae sedis</taxon>
        <taxon>Botryosphaeriales</taxon>
        <taxon>Botryosphaeriaceae</taxon>
        <taxon>Lasiodiplodia</taxon>
    </lineage>
</organism>
<name>A0ACC2JA89_9PEZI</name>
<proteinExistence type="predicted"/>
<evidence type="ECO:0000313" key="1">
    <source>
        <dbReference type="EMBL" id="KAJ8124428.1"/>
    </source>
</evidence>
<gene>
    <name evidence="1" type="ORF">O1611_g9212</name>
</gene>
<protein>
    <submittedName>
        <fullName evidence="1">Uncharacterized protein</fullName>
    </submittedName>
</protein>
<comment type="caution">
    <text evidence="1">The sequence shown here is derived from an EMBL/GenBank/DDBJ whole genome shotgun (WGS) entry which is preliminary data.</text>
</comment>
<sequence length="975" mass="111458">MASHAANKKAKGKKTLDSSEASKLVAARISQLEVDTAAEREQEAEIDREVRKANRELNHQMNKMNDMDKIDLLTKRSSELFANLKRLERENIKNKKRADQLQKEKDSSRTDLSKQIGLKEKLEKLCRELQKENNKLKNEHRALNDSHDRLKNSSDERFKKVLETLEGYQEEKDNPRKQVVYMKAEELFKNRFKSMIEQYELRELHFHSLMRTKEIEVQWNMARYEQQKKAVEAEGNRARQLNNQVLTFTKTETELRNQLNVYVEKFKQVCTLFLSLARPTQALTGDEVEDTLNNSNDLFLTFRKEMEDMSKKTKKLEKENEAFRRKESALNQNILKMAEERNRHIKDIDDVKKKNDKLTSIINQMQQQGRGIPAGMQGTMDNCYAEGGDAEGELEGEEDSECEYDEEAEEQISEGEFDDDTEEEVPSVPGAYGPERPPAMNGTAALQASRPVIGRLLATSGTLYQRDDIDETTVTALTTEQRHAFAQKLKAAGNKAYGSKDYNKAIDLYTKAIICKPDPIFYSNRAACYNALSEWEKVVEDTTAAVTLDPMYVKALNRRANAYEHLHKYSESLLDFTASCIIDEFRNESSAQSVEKLLKKVAEQKADEILKTKNPNKLPSPTFVSNYIQSFREKPRSPGLEDSVELSEDTGKGQLQIGLRAMEKKTHDGYEEAANAFDKALELGDLEEFEALAYNMRGTFRCLRGSQEEALDDLNKSIELDPTMTQSYVKRASMHLEMGNREKASDDIESAIKQNENDPDIYYHRAQLHFIHGEWQSAAKDYQKSIDLDNSFIFSHIQLGVTQYKMGSVASSMATFRRCIKNFSRVPDVYNYYGELLLDQSKFDDAIQQFDTAMEMEKQTKPMSMNVLPLINKALTLFQQKSEFTEAEQLCEKALILDPECDIAVATMAQLLLQQGKITDALQYFEKAAELARTRGEIVNALSYAEATRTQIQVQENYPQLAAKLSGMGTFPGAR</sequence>